<proteinExistence type="predicted"/>
<dbReference type="PANTHER" id="PTHR45982">
    <property type="entry name" value="REGULATOR OF CHROMOSOME CONDENSATION"/>
    <property type="match status" value="1"/>
</dbReference>
<dbReference type="SUPFAM" id="SSF50985">
    <property type="entry name" value="RCC1/BLIP-II"/>
    <property type="match status" value="2"/>
</dbReference>
<evidence type="ECO:0000313" key="4">
    <source>
        <dbReference type="Proteomes" id="UP000252530"/>
    </source>
</evidence>
<reference evidence="3 4" key="1">
    <citation type="submission" date="2017-10" db="EMBL/GenBank/DDBJ databases">
        <title>Bifidobacterium xylocopum sp. nov. and Bifidobacterium aemilianum sp. nov., from the carpenter bee (Xylocopa violacea) digestive tract.</title>
        <authorList>
            <person name="Alberoni D."/>
            <person name="Baffoni L."/>
            <person name="Di Gioia D."/>
            <person name="Gaggia F."/>
            <person name="Biavati B."/>
        </authorList>
    </citation>
    <scope>NUCLEOTIDE SEQUENCE [LARGE SCALE GENOMIC DNA]</scope>
    <source>
        <strain evidence="3 4">XV10</strain>
    </source>
</reference>
<feature type="transmembrane region" description="Helical" evidence="2">
    <location>
        <begin position="39"/>
        <end position="59"/>
    </location>
</feature>
<gene>
    <name evidence="3" type="ORF">CRD60_08150</name>
</gene>
<dbReference type="InterPro" id="IPR009091">
    <property type="entry name" value="RCC1/BLIP-II"/>
</dbReference>
<keyword evidence="2" id="KW-0472">Membrane</keyword>
<dbReference type="GO" id="GO:0005085">
    <property type="term" value="F:guanyl-nucleotide exchange factor activity"/>
    <property type="evidence" value="ECO:0007669"/>
    <property type="project" value="TreeGrafter"/>
</dbReference>
<protein>
    <recommendedName>
        <fullName evidence="5">Chromosome condensation regulator RCC1</fullName>
    </recommendedName>
</protein>
<dbReference type="Proteomes" id="UP000252530">
    <property type="component" value="Unassembled WGS sequence"/>
</dbReference>
<dbReference type="AlphaFoldDB" id="A0A366K7A4"/>
<evidence type="ECO:0008006" key="5">
    <source>
        <dbReference type="Google" id="ProtNLM"/>
    </source>
</evidence>
<sequence length="599" mass="63551">MLETSPGPTGHEQVERGHMVWNGLCGRGMSQRDRRLPRALRLGVPCVLLALMLCSTMVAPVPAHAAAKQPIIFCLSPNNGSLHAGQEIALTQPLPETMPEGLAFTALSAGYRSSFATASNGQTYAWGYDGIDLGVGTAVEYPGPSRLATPQGVHFLSVSAGFTQTVALTAEGAVYMWGHIYSHSGPRSWLAESRPQKVDLPAGEPASKVVSGLNHALVLAADGSVYVWDSTTGAVAWEGAAREKIHLVRVKTPDGLRFVDISTRDGYSLALSAEGSIYLWGAPVESDEYGYGSHPHRNTPVELKVTPQVRFVSIGAGSGFLAALGEDGGLYIWKIGKGQWLSGSSPSVETGYTRLEAPAGARFTALSVGDDHLLAMASDGGLYGWGDNPDGRLGTGKADSDSKWKTGLQAVAVPAGARFTSVSAGENHSLALTAEGKLYGWGSNDGHQLGDGSGDNVLVPTPIPLPPSGGDSEDEDESRPMDAASVKITSVRFDGRLGTDLHLDQDSGVWLVTTPKMRAGSSLMPDPEGGALPVDVDWEYKGQPQKTKRFTFSYHIEDPSENNDFAPLLFLAVALTVGLLLLLLKAIRWCRSRISRPQP</sequence>
<comment type="caution">
    <text evidence="3">The sequence shown here is derived from an EMBL/GenBank/DDBJ whole genome shotgun (WGS) entry which is preliminary data.</text>
</comment>
<feature type="region of interest" description="Disordered" evidence="1">
    <location>
        <begin position="445"/>
        <end position="481"/>
    </location>
</feature>
<dbReference type="PANTHER" id="PTHR45982:SF1">
    <property type="entry name" value="REGULATOR OF CHROMOSOME CONDENSATION"/>
    <property type="match status" value="1"/>
</dbReference>
<dbReference type="InterPro" id="IPR000408">
    <property type="entry name" value="Reg_chr_condens"/>
</dbReference>
<keyword evidence="2" id="KW-0812">Transmembrane</keyword>
<name>A0A366K7A4_9BIFI</name>
<dbReference type="Pfam" id="PF13540">
    <property type="entry name" value="RCC1_2"/>
    <property type="match status" value="2"/>
</dbReference>
<dbReference type="PRINTS" id="PR00633">
    <property type="entry name" value="RCCNDNSATION"/>
</dbReference>
<keyword evidence="2" id="KW-1133">Transmembrane helix</keyword>
<feature type="transmembrane region" description="Helical" evidence="2">
    <location>
        <begin position="565"/>
        <end position="584"/>
    </location>
</feature>
<accession>A0A366K7A4</accession>
<evidence type="ECO:0000313" key="3">
    <source>
        <dbReference type="EMBL" id="RBP97187.1"/>
    </source>
</evidence>
<dbReference type="InterPro" id="IPR051553">
    <property type="entry name" value="Ran_GTPase-activating"/>
</dbReference>
<dbReference type="PROSITE" id="PS00626">
    <property type="entry name" value="RCC1_2"/>
    <property type="match status" value="1"/>
</dbReference>
<keyword evidence="4" id="KW-1185">Reference proteome</keyword>
<dbReference type="EMBL" id="PDCG01000016">
    <property type="protein sequence ID" value="RBP97187.1"/>
    <property type="molecule type" value="Genomic_DNA"/>
</dbReference>
<dbReference type="GO" id="GO:0005737">
    <property type="term" value="C:cytoplasm"/>
    <property type="evidence" value="ECO:0007669"/>
    <property type="project" value="TreeGrafter"/>
</dbReference>
<dbReference type="PROSITE" id="PS50012">
    <property type="entry name" value="RCC1_3"/>
    <property type="match status" value="4"/>
</dbReference>
<evidence type="ECO:0000256" key="1">
    <source>
        <dbReference type="SAM" id="MobiDB-lite"/>
    </source>
</evidence>
<dbReference type="Gene3D" id="2.130.10.30">
    <property type="entry name" value="Regulator of chromosome condensation 1/beta-lactamase-inhibitor protein II"/>
    <property type="match status" value="2"/>
</dbReference>
<evidence type="ECO:0000256" key="2">
    <source>
        <dbReference type="SAM" id="Phobius"/>
    </source>
</evidence>
<organism evidence="3 4">
    <name type="scientific">Bifidobacterium aemilianum</name>
    <dbReference type="NCBI Taxonomy" id="2493120"/>
    <lineage>
        <taxon>Bacteria</taxon>
        <taxon>Bacillati</taxon>
        <taxon>Actinomycetota</taxon>
        <taxon>Actinomycetes</taxon>
        <taxon>Bifidobacteriales</taxon>
        <taxon>Bifidobacteriaceae</taxon>
        <taxon>Bifidobacterium</taxon>
    </lineage>
</organism>